<name>A0A6J5RFS1_9CAUD</name>
<proteinExistence type="predicted"/>
<dbReference type="EMBL" id="LR797247">
    <property type="protein sequence ID" value="CAB4196390.1"/>
    <property type="molecule type" value="Genomic_DNA"/>
</dbReference>
<protein>
    <submittedName>
        <fullName evidence="2">Uncharacterized protein</fullName>
    </submittedName>
</protein>
<sequence length="316" mass="31393">MAGLSDFLTSTATESTSMPTWYDTAQQNVVNQATQAAGNMPTLQNTVAGGAISNLGGANNPFMNAQNTLNTIGQGAANPWITGANGQVTPNTNTAMGGLFAAQNQQLNQLLPSATAPVQGANIASGNFGSLRGQTAMDKAKADAFANLTADQMKAALANQQTGVAAAGGLGSVGAQGTQSMTALGQAQQSDPFTAASNLGKVVGGVKAPTTVTNATQLSPLQQIAAVMSALPGTEAGINSILGGLGLGNIKSLLGSFGTAGSVTPTFDVTKSPWNNIQFGPTPDGGNIDTGGNYGPTPDGGNIDTGTTVPDYSMGP</sequence>
<reference evidence="2" key="1">
    <citation type="submission" date="2020-05" db="EMBL/GenBank/DDBJ databases">
        <authorList>
            <person name="Chiriac C."/>
            <person name="Salcher M."/>
            <person name="Ghai R."/>
            <person name="Kavagutti S V."/>
        </authorList>
    </citation>
    <scope>NUCLEOTIDE SEQUENCE</scope>
</reference>
<evidence type="ECO:0000313" key="4">
    <source>
        <dbReference type="EMBL" id="CAB4221689.1"/>
    </source>
</evidence>
<dbReference type="EMBL" id="LR797504">
    <property type="protein sequence ID" value="CAB4221689.1"/>
    <property type="molecule type" value="Genomic_DNA"/>
</dbReference>
<gene>
    <name evidence="2" type="ORF">UFOVP1286_93</name>
    <name evidence="3" type="ORF">UFOVP1407_30</name>
    <name evidence="4" type="ORF">UFOVP1640_90</name>
</gene>
<evidence type="ECO:0000313" key="3">
    <source>
        <dbReference type="EMBL" id="CAB4205537.1"/>
    </source>
</evidence>
<organism evidence="2">
    <name type="scientific">uncultured Caudovirales phage</name>
    <dbReference type="NCBI Taxonomy" id="2100421"/>
    <lineage>
        <taxon>Viruses</taxon>
        <taxon>Duplodnaviria</taxon>
        <taxon>Heunggongvirae</taxon>
        <taxon>Uroviricota</taxon>
        <taxon>Caudoviricetes</taxon>
        <taxon>Peduoviridae</taxon>
        <taxon>Maltschvirus</taxon>
        <taxon>Maltschvirus maltsch</taxon>
    </lineage>
</organism>
<feature type="region of interest" description="Disordered" evidence="1">
    <location>
        <begin position="277"/>
        <end position="316"/>
    </location>
</feature>
<evidence type="ECO:0000313" key="2">
    <source>
        <dbReference type="EMBL" id="CAB4196390.1"/>
    </source>
</evidence>
<accession>A0A6J5RFS1</accession>
<evidence type="ECO:0000256" key="1">
    <source>
        <dbReference type="SAM" id="MobiDB-lite"/>
    </source>
</evidence>
<dbReference type="EMBL" id="LR797360">
    <property type="protein sequence ID" value="CAB4205537.1"/>
    <property type="molecule type" value="Genomic_DNA"/>
</dbReference>